<accession>A0AAD1Y373</accession>
<evidence type="ECO:0000313" key="1">
    <source>
        <dbReference type="EMBL" id="CAI2383729.1"/>
    </source>
</evidence>
<name>A0AAD1Y373_EUPCR</name>
<comment type="caution">
    <text evidence="1">The sequence shown here is derived from an EMBL/GenBank/DDBJ whole genome shotgun (WGS) entry which is preliminary data.</text>
</comment>
<proteinExistence type="predicted"/>
<sequence>MDYIGAFPENYSFEGDSQSFDQSNFNDIPDEEFLHFLKEVNKSHEENLQTPTIKWTLDKVDLNMKTMLPDTHPDDLFGEDSTSGLETNKFSENSLNPSIPKVMKKTCKKTEGSSRPDIENRKALRIVKKFFHQLFLYHNDKLKNKRFTKVSSSEILEALEQLVSVYIPQTPSKEMAECLFHFLNFHSSDAFQLKSEAAKAGMQLYECTHKYTRYLFNRLPQSVYVKHLISSYTTLKCTPLPSILSLHHSQTWPHQYHKNPKNLHKILTHLLYQKIPPPIQASLTRLHDLCLSPPSLK</sequence>
<dbReference type="EMBL" id="CAMPGE010026028">
    <property type="protein sequence ID" value="CAI2383729.1"/>
    <property type="molecule type" value="Genomic_DNA"/>
</dbReference>
<dbReference type="Proteomes" id="UP001295684">
    <property type="component" value="Unassembled WGS sequence"/>
</dbReference>
<keyword evidence="2" id="KW-1185">Reference proteome</keyword>
<organism evidence="1 2">
    <name type="scientific">Euplotes crassus</name>
    <dbReference type="NCBI Taxonomy" id="5936"/>
    <lineage>
        <taxon>Eukaryota</taxon>
        <taxon>Sar</taxon>
        <taxon>Alveolata</taxon>
        <taxon>Ciliophora</taxon>
        <taxon>Intramacronucleata</taxon>
        <taxon>Spirotrichea</taxon>
        <taxon>Hypotrichia</taxon>
        <taxon>Euplotida</taxon>
        <taxon>Euplotidae</taxon>
        <taxon>Moneuplotes</taxon>
    </lineage>
</organism>
<evidence type="ECO:0000313" key="2">
    <source>
        <dbReference type="Proteomes" id="UP001295684"/>
    </source>
</evidence>
<protein>
    <submittedName>
        <fullName evidence="1">Uncharacterized protein</fullName>
    </submittedName>
</protein>
<gene>
    <name evidence="1" type="ORF">ECRASSUSDP1_LOCUS25239</name>
</gene>
<dbReference type="AlphaFoldDB" id="A0AAD1Y373"/>
<reference evidence="1" key="1">
    <citation type="submission" date="2023-07" db="EMBL/GenBank/DDBJ databases">
        <authorList>
            <consortium name="AG Swart"/>
            <person name="Singh M."/>
            <person name="Singh A."/>
            <person name="Seah K."/>
            <person name="Emmerich C."/>
        </authorList>
    </citation>
    <scope>NUCLEOTIDE SEQUENCE</scope>
    <source>
        <strain evidence="1">DP1</strain>
    </source>
</reference>